<dbReference type="AlphaFoldDB" id="A0A833SD18"/>
<dbReference type="Pfam" id="PF00106">
    <property type="entry name" value="adh_short"/>
    <property type="match status" value="1"/>
</dbReference>
<gene>
    <name evidence="3" type="ORF">E2986_11153</name>
</gene>
<reference evidence="3" key="1">
    <citation type="submission" date="2019-11" db="EMBL/GenBank/DDBJ databases">
        <title>The nuclear and mitochondrial genomes of Frieseomelitta varia - a highly eusocial stingless bee (Meliponini) with a permanently sterile worker caste.</title>
        <authorList>
            <person name="Freitas F.C.P."/>
            <person name="Lourenco A.P."/>
            <person name="Nunes F.M.F."/>
            <person name="Paschoal A.R."/>
            <person name="Abreu F.C.P."/>
            <person name="Barbin F.O."/>
            <person name="Bataglia L."/>
            <person name="Cardoso-Junior C.A.M."/>
            <person name="Cervoni M.S."/>
            <person name="Silva S.R."/>
            <person name="Dalarmi F."/>
            <person name="Del Lama M.A."/>
            <person name="Depintor T.S."/>
            <person name="Ferreira K.M."/>
            <person name="Goria P.S."/>
            <person name="Jaskot M.C."/>
            <person name="Lago D.C."/>
            <person name="Luna-Lucena D."/>
            <person name="Moda L.M."/>
            <person name="Nascimento L."/>
            <person name="Pedrino M."/>
            <person name="Rabico F.O."/>
            <person name="Sanches F.C."/>
            <person name="Santos D.E."/>
            <person name="Santos C.G."/>
            <person name="Vieira J."/>
            <person name="Lopes T.F."/>
            <person name="Barchuk A.R."/>
            <person name="Hartfelder K."/>
            <person name="Simoes Z.L.P."/>
            <person name="Bitondi M.M.G."/>
            <person name="Pinheiro D.G."/>
        </authorList>
    </citation>
    <scope>NUCLEOTIDE SEQUENCE</scope>
    <source>
        <strain evidence="3">USP_RPSP 00005682</strain>
        <tissue evidence="3">Whole individual</tissue>
    </source>
</reference>
<dbReference type="InterPro" id="IPR002347">
    <property type="entry name" value="SDR_fam"/>
</dbReference>
<evidence type="ECO:0000313" key="4">
    <source>
        <dbReference type="Proteomes" id="UP000655588"/>
    </source>
</evidence>
<keyword evidence="1" id="KW-0560">Oxidoreductase</keyword>
<name>A0A833SD18_9HYME</name>
<evidence type="ECO:0000256" key="2">
    <source>
        <dbReference type="RuleBase" id="RU000363"/>
    </source>
</evidence>
<dbReference type="InterPro" id="IPR036291">
    <property type="entry name" value="NAD(P)-bd_dom_sf"/>
</dbReference>
<comment type="similarity">
    <text evidence="2">Belongs to the short-chain dehydrogenases/reductases (SDR) family.</text>
</comment>
<evidence type="ECO:0000256" key="1">
    <source>
        <dbReference type="ARBA" id="ARBA00023002"/>
    </source>
</evidence>
<dbReference type="Proteomes" id="UP000655588">
    <property type="component" value="Unassembled WGS sequence"/>
</dbReference>
<dbReference type="EMBL" id="WNWW01000148">
    <property type="protein sequence ID" value="KAF3429666.1"/>
    <property type="molecule type" value="Genomic_DNA"/>
</dbReference>
<dbReference type="PROSITE" id="PS00061">
    <property type="entry name" value="ADH_SHORT"/>
    <property type="match status" value="1"/>
</dbReference>
<dbReference type="InterPro" id="IPR020904">
    <property type="entry name" value="Sc_DH/Rdtase_CS"/>
</dbReference>
<dbReference type="Gene3D" id="3.40.50.720">
    <property type="entry name" value="NAD(P)-binding Rossmann-like Domain"/>
    <property type="match status" value="1"/>
</dbReference>
<dbReference type="PRINTS" id="PR00080">
    <property type="entry name" value="SDRFAMILY"/>
</dbReference>
<evidence type="ECO:0000313" key="3">
    <source>
        <dbReference type="EMBL" id="KAF3429666.1"/>
    </source>
</evidence>
<organism evidence="3 4">
    <name type="scientific">Frieseomelitta varia</name>
    <dbReference type="NCBI Taxonomy" id="561572"/>
    <lineage>
        <taxon>Eukaryota</taxon>
        <taxon>Metazoa</taxon>
        <taxon>Ecdysozoa</taxon>
        <taxon>Arthropoda</taxon>
        <taxon>Hexapoda</taxon>
        <taxon>Insecta</taxon>
        <taxon>Pterygota</taxon>
        <taxon>Neoptera</taxon>
        <taxon>Endopterygota</taxon>
        <taxon>Hymenoptera</taxon>
        <taxon>Apocrita</taxon>
        <taxon>Aculeata</taxon>
        <taxon>Apoidea</taxon>
        <taxon>Anthophila</taxon>
        <taxon>Apidae</taxon>
        <taxon>Frieseomelitta</taxon>
    </lineage>
</organism>
<dbReference type="PANTHER" id="PTHR43658:SF8">
    <property type="entry name" value="17-BETA-HYDROXYSTEROID DEHYDROGENASE 14-RELATED"/>
    <property type="match status" value="1"/>
</dbReference>
<keyword evidence="4" id="KW-1185">Reference proteome</keyword>
<accession>A0A833SD18</accession>
<dbReference type="PANTHER" id="PTHR43658">
    <property type="entry name" value="SHORT-CHAIN DEHYDROGENASE/REDUCTASE"/>
    <property type="match status" value="1"/>
</dbReference>
<comment type="caution">
    <text evidence="3">The sequence shown here is derived from an EMBL/GenBank/DDBJ whole genome shotgun (WGS) entry which is preliminary data.</text>
</comment>
<protein>
    <recommendedName>
        <fullName evidence="5">3-hydroxyacyl-CoA dehydrogenase type-2</fullName>
    </recommendedName>
</protein>
<dbReference type="SUPFAM" id="SSF51735">
    <property type="entry name" value="NAD(P)-binding Rossmann-fold domains"/>
    <property type="match status" value="1"/>
</dbReference>
<sequence length="336" mass="37138">MTRKDERPDDCREQKRAVRMELAGFLRNSSYFPRREVKERETSNFNGLLGCTLKGLVRESLARQTKISRESLTNEFQHIVAYITGGANGIGKAIAQKIHCQGAKVVLADISCNGAKVAEGLGEKALFTCTDVRLEKDVVESMKCVKEKFGGVNVLINSAGVVGYEPIYDFKKKKPHSVDLYKCLYDTNVWGLFNVTRLMVGLMAENKPDANRQRGVIINLSSMIACESPPGLIAYGSTKSAVSGMTIPLARGLACKGIRVIGICPGFIDSPMTAPQKPEERKKWINMKLTPKRYGTCEEVAHLVQACIENPLINGENIRIDMGFRYNQEGDAAEQP</sequence>
<dbReference type="GO" id="GO:0016491">
    <property type="term" value="F:oxidoreductase activity"/>
    <property type="evidence" value="ECO:0007669"/>
    <property type="project" value="UniProtKB-KW"/>
</dbReference>
<evidence type="ECO:0008006" key="5">
    <source>
        <dbReference type="Google" id="ProtNLM"/>
    </source>
</evidence>
<proteinExistence type="inferred from homology"/>
<dbReference type="PRINTS" id="PR00081">
    <property type="entry name" value="GDHRDH"/>
</dbReference>